<keyword evidence="1 6" id="KW-0813">Transport</keyword>
<keyword evidence="3 6" id="KW-0561">Oxygen transport</keyword>
<name>A0AAN7P262_9COLE</name>
<comment type="caution">
    <text evidence="8">The sequence shown here is derived from an EMBL/GenBank/DDBJ whole genome shotgun (WGS) entry which is preliminary data.</text>
</comment>
<reference evidence="9" key="1">
    <citation type="submission" date="2023-01" db="EMBL/GenBank/DDBJ databases">
        <title>Key to firefly adult light organ development and bioluminescence: homeobox transcription factors regulate luciferase expression and transportation to peroxisome.</title>
        <authorList>
            <person name="Fu X."/>
        </authorList>
    </citation>
    <scope>NUCLEOTIDE SEQUENCE [LARGE SCALE GENOMIC DNA]</scope>
</reference>
<dbReference type="Proteomes" id="UP001353858">
    <property type="component" value="Unassembled WGS sequence"/>
</dbReference>
<keyword evidence="5" id="KW-0408">Iron</keyword>
<dbReference type="AlphaFoldDB" id="A0AAN7P262"/>
<dbReference type="EMBL" id="JARPUR010000006">
    <property type="protein sequence ID" value="KAK4874917.1"/>
    <property type="molecule type" value="Genomic_DNA"/>
</dbReference>
<proteinExistence type="inferred from homology"/>
<dbReference type="InterPro" id="IPR000971">
    <property type="entry name" value="Globin"/>
</dbReference>
<evidence type="ECO:0000259" key="7">
    <source>
        <dbReference type="PROSITE" id="PS01033"/>
    </source>
</evidence>
<evidence type="ECO:0000256" key="3">
    <source>
        <dbReference type="ARBA" id="ARBA00022621"/>
    </source>
</evidence>
<comment type="similarity">
    <text evidence="6">Belongs to the globin family.</text>
</comment>
<keyword evidence="9" id="KW-1185">Reference proteome</keyword>
<keyword evidence="2 6" id="KW-0349">Heme</keyword>
<dbReference type="GO" id="GO:0046872">
    <property type="term" value="F:metal ion binding"/>
    <property type="evidence" value="ECO:0007669"/>
    <property type="project" value="UniProtKB-KW"/>
</dbReference>
<evidence type="ECO:0000313" key="9">
    <source>
        <dbReference type="Proteomes" id="UP001353858"/>
    </source>
</evidence>
<keyword evidence="4" id="KW-0479">Metal-binding</keyword>
<dbReference type="InterPro" id="IPR009050">
    <property type="entry name" value="Globin-like_sf"/>
</dbReference>
<organism evidence="8 9">
    <name type="scientific">Aquatica leii</name>
    <dbReference type="NCBI Taxonomy" id="1421715"/>
    <lineage>
        <taxon>Eukaryota</taxon>
        <taxon>Metazoa</taxon>
        <taxon>Ecdysozoa</taxon>
        <taxon>Arthropoda</taxon>
        <taxon>Hexapoda</taxon>
        <taxon>Insecta</taxon>
        <taxon>Pterygota</taxon>
        <taxon>Neoptera</taxon>
        <taxon>Endopterygota</taxon>
        <taxon>Coleoptera</taxon>
        <taxon>Polyphaga</taxon>
        <taxon>Elateriformia</taxon>
        <taxon>Elateroidea</taxon>
        <taxon>Lampyridae</taxon>
        <taxon>Luciolinae</taxon>
        <taxon>Aquatica</taxon>
    </lineage>
</organism>
<dbReference type="Pfam" id="PF00042">
    <property type="entry name" value="Globin"/>
    <property type="match status" value="1"/>
</dbReference>
<dbReference type="SUPFAM" id="SSF46458">
    <property type="entry name" value="Globin-like"/>
    <property type="match status" value="1"/>
</dbReference>
<dbReference type="CDD" id="cd01040">
    <property type="entry name" value="Mb-like"/>
    <property type="match status" value="1"/>
</dbReference>
<dbReference type="PROSITE" id="PS01033">
    <property type="entry name" value="GLOBIN"/>
    <property type="match status" value="1"/>
</dbReference>
<evidence type="ECO:0000256" key="1">
    <source>
        <dbReference type="ARBA" id="ARBA00022448"/>
    </source>
</evidence>
<dbReference type="InterPro" id="IPR012292">
    <property type="entry name" value="Globin/Proto"/>
</dbReference>
<evidence type="ECO:0000256" key="6">
    <source>
        <dbReference type="RuleBase" id="RU000356"/>
    </source>
</evidence>
<dbReference type="GO" id="GO:0020037">
    <property type="term" value="F:heme binding"/>
    <property type="evidence" value="ECO:0007669"/>
    <property type="project" value="InterPro"/>
</dbReference>
<gene>
    <name evidence="8" type="ORF">RN001_014277</name>
</gene>
<dbReference type="PANTHER" id="PTHR47217">
    <property type="entry name" value="GLOBIN-LIKE PROTEIN"/>
    <property type="match status" value="1"/>
</dbReference>
<accession>A0AAN7P262</accession>
<evidence type="ECO:0000313" key="8">
    <source>
        <dbReference type="EMBL" id="KAK4874917.1"/>
    </source>
</evidence>
<dbReference type="PANTHER" id="PTHR47217:SF1">
    <property type="entry name" value="GLOBIN-LIKE PROTEIN"/>
    <property type="match status" value="1"/>
</dbReference>
<evidence type="ECO:0000256" key="4">
    <source>
        <dbReference type="ARBA" id="ARBA00022723"/>
    </source>
</evidence>
<dbReference type="InterPro" id="IPR044399">
    <property type="entry name" value="Mb-like_M"/>
</dbReference>
<protein>
    <recommendedName>
        <fullName evidence="7">Globin domain-containing protein</fullName>
    </recommendedName>
</protein>
<evidence type="ECO:0000256" key="2">
    <source>
        <dbReference type="ARBA" id="ARBA00022617"/>
    </source>
</evidence>
<dbReference type="Gene3D" id="1.10.490.10">
    <property type="entry name" value="Globins"/>
    <property type="match status" value="1"/>
</dbReference>
<dbReference type="GO" id="GO:0005344">
    <property type="term" value="F:oxygen carrier activity"/>
    <property type="evidence" value="ECO:0007669"/>
    <property type="project" value="UniProtKB-KW"/>
</dbReference>
<evidence type="ECO:0000256" key="5">
    <source>
        <dbReference type="ARBA" id="ARBA00023004"/>
    </source>
</evidence>
<dbReference type="GO" id="GO:0019825">
    <property type="term" value="F:oxygen binding"/>
    <property type="evidence" value="ECO:0007669"/>
    <property type="project" value="InterPro"/>
</dbReference>
<sequence>MDKVLNLLSPEDLDPATGLTNHEKQLVENSWNLVKTDIKNHGVELFILYFTDFPEYQNFFPFRGIPLEELRKSEKLRSHGVTVMYTIGAIIDNLRDPEVLMILLHKNALSHSPRGVKAKHYWDLKKAVMKLLRGGLGSEFTKETEAAWDKTLNVAFTVIVKAL</sequence>
<feature type="domain" description="Globin" evidence="7">
    <location>
        <begin position="18"/>
        <end position="163"/>
    </location>
</feature>